<dbReference type="Pfam" id="PF13475">
    <property type="entry name" value="DUF4116"/>
    <property type="match status" value="1"/>
</dbReference>
<evidence type="ECO:0000313" key="2">
    <source>
        <dbReference type="EMBL" id="OLP75400.1"/>
    </source>
</evidence>
<feature type="domain" description="DUF4116" evidence="1">
    <location>
        <begin position="1"/>
        <end position="41"/>
    </location>
</feature>
<name>A0A1Q9BXU1_SYMMI</name>
<protein>
    <recommendedName>
        <fullName evidence="1">DUF4116 domain-containing protein</fullName>
    </recommendedName>
</protein>
<comment type="caution">
    <text evidence="2">The sequence shown here is derived from an EMBL/GenBank/DDBJ whole genome shotgun (WGS) entry which is preliminary data.</text>
</comment>
<dbReference type="OrthoDB" id="440124at2759"/>
<feature type="non-terminal residue" evidence="2">
    <location>
        <position position="1"/>
    </location>
</feature>
<evidence type="ECO:0000313" key="3">
    <source>
        <dbReference type="Proteomes" id="UP000186817"/>
    </source>
</evidence>
<organism evidence="2 3">
    <name type="scientific">Symbiodinium microadriaticum</name>
    <name type="common">Dinoflagellate</name>
    <name type="synonym">Zooxanthella microadriatica</name>
    <dbReference type="NCBI Taxonomy" id="2951"/>
    <lineage>
        <taxon>Eukaryota</taxon>
        <taxon>Sar</taxon>
        <taxon>Alveolata</taxon>
        <taxon>Dinophyceae</taxon>
        <taxon>Suessiales</taxon>
        <taxon>Symbiodiniaceae</taxon>
        <taxon>Symbiodinium</taxon>
    </lineage>
</organism>
<reference evidence="2 3" key="1">
    <citation type="submission" date="2016-02" db="EMBL/GenBank/DDBJ databases">
        <title>Genome analysis of coral dinoflagellate symbionts highlights evolutionary adaptations to a symbiotic lifestyle.</title>
        <authorList>
            <person name="Aranda M."/>
            <person name="Li Y."/>
            <person name="Liew Y.J."/>
            <person name="Baumgarten S."/>
            <person name="Simakov O."/>
            <person name="Wilson M."/>
            <person name="Piel J."/>
            <person name="Ashoor H."/>
            <person name="Bougouffa S."/>
            <person name="Bajic V.B."/>
            <person name="Ryu T."/>
            <person name="Ravasi T."/>
            <person name="Bayer T."/>
            <person name="Micklem G."/>
            <person name="Kim H."/>
            <person name="Bhak J."/>
            <person name="Lajeunesse T.C."/>
            <person name="Voolstra C.R."/>
        </authorList>
    </citation>
    <scope>NUCLEOTIDE SEQUENCE [LARGE SCALE GENOMIC DNA]</scope>
    <source>
        <strain evidence="2 3">CCMP2467</strain>
    </source>
</reference>
<keyword evidence="3" id="KW-1185">Reference proteome</keyword>
<evidence type="ECO:0000259" key="1">
    <source>
        <dbReference type="Pfam" id="PF13475"/>
    </source>
</evidence>
<dbReference type="EMBL" id="LSRX01002512">
    <property type="protein sequence ID" value="OLP75400.1"/>
    <property type="molecule type" value="Genomic_DNA"/>
</dbReference>
<proteinExistence type="predicted"/>
<accession>A0A1Q9BXU1</accession>
<sequence length="68" mass="7044">VVLTAVKQNGLAFGMASRLLRSDDGLLLAAVQQNGLALQHATLPPWTSPRIGSVATLGSEESDRSPCG</sequence>
<dbReference type="AlphaFoldDB" id="A0A1Q9BXU1"/>
<gene>
    <name evidence="2" type="ORF">AK812_SmicGene44805</name>
</gene>
<dbReference type="InterPro" id="IPR025197">
    <property type="entry name" value="DUF4116"/>
</dbReference>
<dbReference type="Proteomes" id="UP000186817">
    <property type="component" value="Unassembled WGS sequence"/>
</dbReference>